<feature type="region of interest" description="Disordered" evidence="7">
    <location>
        <begin position="240"/>
        <end position="265"/>
    </location>
</feature>
<dbReference type="AlphaFoldDB" id="A0A9W2XWD0"/>
<dbReference type="Pfam" id="PF00071">
    <property type="entry name" value="Ras"/>
    <property type="match status" value="1"/>
</dbReference>
<evidence type="ECO:0000256" key="7">
    <source>
        <dbReference type="SAM" id="MobiDB-lite"/>
    </source>
</evidence>
<keyword evidence="4" id="KW-0378">Hydrolase</keyword>
<dbReference type="EC" id="3.6.5.2" evidence="2"/>
<dbReference type="RefSeq" id="XP_055365889.1">
    <property type="nucleotide sequence ID" value="XM_055509914.1"/>
</dbReference>
<dbReference type="GO" id="GO:0003925">
    <property type="term" value="F:G protein activity"/>
    <property type="evidence" value="ECO:0007669"/>
    <property type="project" value="UniProtKB-EC"/>
</dbReference>
<feature type="compositionally biased region" description="Basic and acidic residues" evidence="7">
    <location>
        <begin position="171"/>
        <end position="180"/>
    </location>
</feature>
<dbReference type="GeneID" id="114857909"/>
<keyword evidence="8" id="KW-1185">Reference proteome</keyword>
<dbReference type="Proteomes" id="UP000515150">
    <property type="component" value="Chromosome 6"/>
</dbReference>
<accession>A0A9W2XWD0</accession>
<dbReference type="InterPro" id="IPR001806">
    <property type="entry name" value="Small_GTPase"/>
</dbReference>
<evidence type="ECO:0000313" key="9">
    <source>
        <dbReference type="RefSeq" id="XP_055365889.1"/>
    </source>
</evidence>
<dbReference type="RefSeq" id="XP_055365890.1">
    <property type="nucleotide sequence ID" value="XM_055509915.1"/>
</dbReference>
<sequence>MDVNIAVMGTESVGKSALTVRLLTRRFIGEYGDIESIYSHSFAVDGREISLNIWDSPYSELNSQETPASPALHRRGFAPGEEGPVGRRLRPRLQHLRQSQLHRRRQARPDHQVHQRRRAHRGSGQQAGPAAQARGAERRGPPAGPQRRLPLLRGVGGGELPRRARGASRAGGRDEGRQQEQQEAPGAQGHREKHVRGVRPEADGLVLRARATWEKGARWVRSPGWILIGRCCGCGSRSWARDDEGASAGGDTADGYSGEEAWRLE</sequence>
<evidence type="ECO:0000256" key="3">
    <source>
        <dbReference type="ARBA" id="ARBA00022741"/>
    </source>
</evidence>
<organism evidence="8 10">
    <name type="scientific">Betta splendens</name>
    <name type="common">Siamese fighting fish</name>
    <dbReference type="NCBI Taxonomy" id="158456"/>
    <lineage>
        <taxon>Eukaryota</taxon>
        <taxon>Metazoa</taxon>
        <taxon>Chordata</taxon>
        <taxon>Craniata</taxon>
        <taxon>Vertebrata</taxon>
        <taxon>Euteleostomi</taxon>
        <taxon>Actinopterygii</taxon>
        <taxon>Neopterygii</taxon>
        <taxon>Teleostei</taxon>
        <taxon>Neoteleostei</taxon>
        <taxon>Acanthomorphata</taxon>
        <taxon>Anabantaria</taxon>
        <taxon>Anabantiformes</taxon>
        <taxon>Anabantoidei</taxon>
        <taxon>Osphronemidae</taxon>
        <taxon>Betta</taxon>
    </lineage>
</organism>
<keyword evidence="5" id="KW-0342">GTP-binding</keyword>
<comment type="catalytic activity">
    <reaction evidence="6">
        <text>GTP + H2O = GDP + phosphate + H(+)</text>
        <dbReference type="Rhea" id="RHEA:19669"/>
        <dbReference type="ChEBI" id="CHEBI:15377"/>
        <dbReference type="ChEBI" id="CHEBI:15378"/>
        <dbReference type="ChEBI" id="CHEBI:37565"/>
        <dbReference type="ChEBI" id="CHEBI:43474"/>
        <dbReference type="ChEBI" id="CHEBI:58189"/>
        <dbReference type="EC" id="3.6.5.2"/>
    </reaction>
</comment>
<dbReference type="InterPro" id="IPR051065">
    <property type="entry name" value="Ras-related_GTPase"/>
</dbReference>
<evidence type="ECO:0000256" key="6">
    <source>
        <dbReference type="ARBA" id="ARBA00048098"/>
    </source>
</evidence>
<evidence type="ECO:0000313" key="10">
    <source>
        <dbReference type="RefSeq" id="XP_055365890.1"/>
    </source>
</evidence>
<evidence type="ECO:0000256" key="1">
    <source>
        <dbReference type="ARBA" id="ARBA00008344"/>
    </source>
</evidence>
<evidence type="ECO:0000313" key="8">
    <source>
        <dbReference type="Proteomes" id="UP000515150"/>
    </source>
</evidence>
<feature type="compositionally biased region" description="Low complexity" evidence="7">
    <location>
        <begin position="122"/>
        <end position="134"/>
    </location>
</feature>
<evidence type="ECO:0000256" key="5">
    <source>
        <dbReference type="ARBA" id="ARBA00023134"/>
    </source>
</evidence>
<comment type="similarity">
    <text evidence="1">Belongs to the small GTPase superfamily. Ras family.</text>
</comment>
<feature type="region of interest" description="Disordered" evidence="7">
    <location>
        <begin position="60"/>
        <end position="197"/>
    </location>
</feature>
<feature type="compositionally biased region" description="Basic residues" evidence="7">
    <location>
        <begin position="87"/>
        <end position="106"/>
    </location>
</feature>
<dbReference type="Gene3D" id="3.40.50.300">
    <property type="entry name" value="P-loop containing nucleotide triphosphate hydrolases"/>
    <property type="match status" value="1"/>
</dbReference>
<gene>
    <name evidence="9 10" type="primary">si:dkeyp-59c12.1</name>
</gene>
<name>A0A9W2XWD0_BETSP</name>
<evidence type="ECO:0000256" key="4">
    <source>
        <dbReference type="ARBA" id="ARBA00022801"/>
    </source>
</evidence>
<evidence type="ECO:0000256" key="2">
    <source>
        <dbReference type="ARBA" id="ARBA00011984"/>
    </source>
</evidence>
<reference evidence="9 10" key="1">
    <citation type="submission" date="2025-04" db="UniProtKB">
        <authorList>
            <consortium name="RefSeq"/>
        </authorList>
    </citation>
    <scope>IDENTIFICATION</scope>
</reference>
<dbReference type="SUPFAM" id="SSF52540">
    <property type="entry name" value="P-loop containing nucleoside triphosphate hydrolases"/>
    <property type="match status" value="1"/>
</dbReference>
<keyword evidence="3" id="KW-0547">Nucleotide-binding</keyword>
<dbReference type="OrthoDB" id="18798at2759"/>
<dbReference type="PANTHER" id="PTHR45704">
    <property type="entry name" value="RAS-LIKE FAMILY MEMBER 11"/>
    <property type="match status" value="1"/>
</dbReference>
<proteinExistence type="inferred from homology"/>
<dbReference type="GO" id="GO:0005525">
    <property type="term" value="F:GTP binding"/>
    <property type="evidence" value="ECO:0007669"/>
    <property type="project" value="UniProtKB-KW"/>
</dbReference>
<dbReference type="InterPro" id="IPR027417">
    <property type="entry name" value="P-loop_NTPase"/>
</dbReference>
<dbReference type="PRINTS" id="PR00449">
    <property type="entry name" value="RASTRNSFRMNG"/>
</dbReference>
<protein>
    <recommendedName>
        <fullName evidence="2">small monomeric GTPase</fullName>
        <ecNumber evidence="2">3.6.5.2</ecNumber>
    </recommendedName>
</protein>